<gene>
    <name evidence="1" type="ORF">A4H96_08640</name>
</gene>
<sequence>MSKKVEAPATQEVLDRLPAVQARVNASKTSIYAWVKSGNFPPPVKLGMRAIAWRRSDVDRWIESRTSHVA</sequence>
<proteinExistence type="predicted"/>
<dbReference type="Gene3D" id="1.10.238.160">
    <property type="match status" value="1"/>
</dbReference>
<name>A0A179BI75_ACIFR</name>
<dbReference type="SUPFAM" id="SSF46955">
    <property type="entry name" value="Putative DNA-binding domain"/>
    <property type="match status" value="1"/>
</dbReference>
<comment type="caution">
    <text evidence="1">The sequence shown here is derived from an EMBL/GenBank/DDBJ whole genome shotgun (WGS) entry which is preliminary data.</text>
</comment>
<dbReference type="InterPro" id="IPR009061">
    <property type="entry name" value="DNA-bd_dom_put_sf"/>
</dbReference>
<evidence type="ECO:0008006" key="3">
    <source>
        <dbReference type="Google" id="ProtNLM"/>
    </source>
</evidence>
<dbReference type="EMBL" id="LVXZ01000108">
    <property type="protein sequence ID" value="OAP91033.1"/>
    <property type="molecule type" value="Genomic_DNA"/>
</dbReference>
<accession>A0A179BI75</accession>
<dbReference type="RefSeq" id="WP_064219219.1">
    <property type="nucleotide sequence ID" value="NZ_LVXZ01000108.1"/>
</dbReference>
<dbReference type="Pfam" id="PF05930">
    <property type="entry name" value="Phage_AlpA"/>
    <property type="match status" value="1"/>
</dbReference>
<protein>
    <recommendedName>
        <fullName evidence="3">AlpA family phage regulatory protein</fullName>
    </recommendedName>
</protein>
<dbReference type="Proteomes" id="UP000078302">
    <property type="component" value="Unassembled WGS sequence"/>
</dbReference>
<keyword evidence="2" id="KW-1185">Reference proteome</keyword>
<dbReference type="OrthoDB" id="5298532at2"/>
<organism evidence="1 2">
    <name type="scientific">Acidithiobacillus ferrooxidans</name>
    <name type="common">Thiobacillus ferrooxidans</name>
    <dbReference type="NCBI Taxonomy" id="920"/>
    <lineage>
        <taxon>Bacteria</taxon>
        <taxon>Pseudomonadati</taxon>
        <taxon>Pseudomonadota</taxon>
        <taxon>Acidithiobacillia</taxon>
        <taxon>Acidithiobacillales</taxon>
        <taxon>Acidithiobacillaceae</taxon>
        <taxon>Acidithiobacillus</taxon>
    </lineage>
</organism>
<reference evidence="1 2" key="1">
    <citation type="submission" date="2016-04" db="EMBL/GenBank/DDBJ databases">
        <title>Acidithiobacillus ferrooxidans genome sequencing and assembly.</title>
        <authorList>
            <person name="Zhou Z."/>
        </authorList>
    </citation>
    <scope>NUCLEOTIDE SEQUENCE [LARGE SCALE GENOMIC DNA]</scope>
    <source>
        <strain evidence="1 2">BY0502</strain>
    </source>
</reference>
<evidence type="ECO:0000313" key="1">
    <source>
        <dbReference type="EMBL" id="OAP91033.1"/>
    </source>
</evidence>
<evidence type="ECO:0000313" key="2">
    <source>
        <dbReference type="Proteomes" id="UP000078302"/>
    </source>
</evidence>
<dbReference type="AlphaFoldDB" id="A0A179BI75"/>
<dbReference type="InterPro" id="IPR010260">
    <property type="entry name" value="AlpA"/>
</dbReference>